<dbReference type="PANTHER" id="PTHR32089">
    <property type="entry name" value="METHYL-ACCEPTING CHEMOTAXIS PROTEIN MCPB"/>
    <property type="match status" value="1"/>
</dbReference>
<feature type="transmembrane region" description="Helical" evidence="10">
    <location>
        <begin position="12"/>
        <end position="34"/>
    </location>
</feature>
<evidence type="ECO:0000259" key="12">
    <source>
        <dbReference type="PROSITE" id="PS50885"/>
    </source>
</evidence>
<feature type="transmembrane region" description="Helical" evidence="10">
    <location>
        <begin position="290"/>
        <end position="311"/>
    </location>
</feature>
<name>A0AAU8XBD1_PSESF</name>
<evidence type="ECO:0000256" key="5">
    <source>
        <dbReference type="ARBA" id="ARBA00022989"/>
    </source>
</evidence>
<feature type="domain" description="Methyl-accepting transducer" evidence="11">
    <location>
        <begin position="372"/>
        <end position="608"/>
    </location>
</feature>
<dbReference type="RefSeq" id="WP_020306885.1">
    <property type="nucleotide sequence ID" value="NZ_CP024712.1"/>
</dbReference>
<dbReference type="EMBL" id="CP024712">
    <property type="protein sequence ID" value="ATV16209.1"/>
    <property type="molecule type" value="Genomic_DNA"/>
</dbReference>
<sequence>MSAVLSLLQSRLLRPVFIALGIALLVQVIVAVALTRSTVTALEADLANRLGVDSQHLSSELELASSEVTSSLDALSASTRQRLSVGLSMRLKEEQAQLRATLEKDLRESATDMAELLAAVAPRAMWDNDTPTLSEFARRAQRNPNVLFVVYDDAAGEHLTRYMNRDNPLVKALLAKGEGERAMDKVLNAAKNDPSVYYVEASISPNGVEIGKVRMGVSTATVEENLAALDKRFAALITSGEQLVSDSLASASKDSSTALRTRLQSAQAAGVAMTGNTRVAVQEAAETLRWRIGMGLALVGLGVLLLLAVVLGRRVVSKLHLLIAALNDLAAGEGDLTKRVKLDSNDEIGDMSAAVNRFIDKLQPIVREAGEVAQRTGVEIGVMSQRNAGADAAAELQRDEVAASLKALGQMADEAQSESHAMQAALRQVIDIKQATDENTRTSNQVGGLIEALAGQVETGAQVIERLAQQSQQIEVVLEVIHGIAEQTNLLALNAAIEAARAGETGRGFAVVADEVRALASKTQSSTGDIQEHIIALQRGAKEAVAAIGIAGRQAKEGLEVLRDSAKRQQTVQASVEQVHAAIGLATQAAVHQAEGAQAVRGRVEVIHAQAEKAAKAVVETTASGKVLNGLAAQLKASLGQFRA</sequence>
<evidence type="ECO:0000313" key="13">
    <source>
        <dbReference type="EMBL" id="ATV16209.1"/>
    </source>
</evidence>
<evidence type="ECO:0000256" key="1">
    <source>
        <dbReference type="ARBA" id="ARBA00004651"/>
    </source>
</evidence>
<comment type="similarity">
    <text evidence="8">Belongs to the methyl-accepting chemotaxis (MCP) protein family.</text>
</comment>
<dbReference type="Proteomes" id="UP000230024">
    <property type="component" value="Chromosome"/>
</dbReference>
<evidence type="ECO:0000256" key="10">
    <source>
        <dbReference type="SAM" id="Phobius"/>
    </source>
</evidence>
<dbReference type="Gene3D" id="1.10.287.950">
    <property type="entry name" value="Methyl-accepting chemotaxis protein"/>
    <property type="match status" value="1"/>
</dbReference>
<dbReference type="SMART" id="SM00304">
    <property type="entry name" value="HAMP"/>
    <property type="match status" value="1"/>
</dbReference>
<feature type="domain" description="HAMP" evidence="12">
    <location>
        <begin position="313"/>
        <end position="367"/>
    </location>
</feature>
<gene>
    <name evidence="13" type="ORF">CT122_04230</name>
</gene>
<dbReference type="Pfam" id="PF00672">
    <property type="entry name" value="HAMP"/>
    <property type="match status" value="1"/>
</dbReference>
<comment type="subcellular location">
    <subcellularLocation>
        <location evidence="1">Cell membrane</location>
        <topology evidence="1">Multi-pass membrane protein</topology>
    </subcellularLocation>
</comment>
<dbReference type="Pfam" id="PF00015">
    <property type="entry name" value="MCPsignal"/>
    <property type="match status" value="1"/>
</dbReference>
<dbReference type="Gene3D" id="6.10.340.10">
    <property type="match status" value="1"/>
</dbReference>
<dbReference type="PANTHER" id="PTHR32089:SF119">
    <property type="entry name" value="METHYL-ACCEPTING CHEMOTAXIS PROTEIN CTPL"/>
    <property type="match status" value="1"/>
</dbReference>
<keyword evidence="7 9" id="KW-0807">Transducer</keyword>
<dbReference type="PROSITE" id="PS50111">
    <property type="entry name" value="CHEMOTAXIS_TRANSDUC_2"/>
    <property type="match status" value="1"/>
</dbReference>
<accession>A0AAU8XBD1</accession>
<keyword evidence="2" id="KW-1003">Cell membrane</keyword>
<reference evidence="13 14" key="1">
    <citation type="submission" date="2017-11" db="EMBL/GenBank/DDBJ databases">
        <title>Complete DNA Sequence of Pseudomonas syringae pv. actinidiae, biovar 5 (Psa5).</title>
        <authorList>
            <person name="Butler M."/>
            <person name="Taiaroa G."/>
            <person name="Sumpter N."/>
            <person name="Poulter R."/>
        </authorList>
    </citation>
    <scope>NUCLEOTIDE SEQUENCE [LARGE SCALE GENOMIC DNA]</scope>
    <source>
        <strain evidence="13 14">MAFF212063</strain>
    </source>
</reference>
<dbReference type="GO" id="GO:0007165">
    <property type="term" value="P:signal transduction"/>
    <property type="evidence" value="ECO:0007669"/>
    <property type="project" value="UniProtKB-KW"/>
</dbReference>
<keyword evidence="3" id="KW-0488">Methylation</keyword>
<dbReference type="InterPro" id="IPR003660">
    <property type="entry name" value="HAMP_dom"/>
</dbReference>
<evidence type="ECO:0000313" key="14">
    <source>
        <dbReference type="Proteomes" id="UP000230024"/>
    </source>
</evidence>
<dbReference type="InterPro" id="IPR004089">
    <property type="entry name" value="MCPsignal_dom"/>
</dbReference>
<organism evidence="13 14">
    <name type="scientific">Pseudomonas syringae pv. actinidiae</name>
    <dbReference type="NCBI Taxonomy" id="103796"/>
    <lineage>
        <taxon>Bacteria</taxon>
        <taxon>Pseudomonadati</taxon>
        <taxon>Pseudomonadota</taxon>
        <taxon>Gammaproteobacteria</taxon>
        <taxon>Pseudomonadales</taxon>
        <taxon>Pseudomonadaceae</taxon>
        <taxon>Pseudomonas</taxon>
        <taxon>Pseudomonas syringae</taxon>
    </lineage>
</organism>
<dbReference type="GO" id="GO:0005886">
    <property type="term" value="C:plasma membrane"/>
    <property type="evidence" value="ECO:0007669"/>
    <property type="project" value="UniProtKB-SubCell"/>
</dbReference>
<dbReference type="AlphaFoldDB" id="A0AAU8XBD1"/>
<evidence type="ECO:0000256" key="4">
    <source>
        <dbReference type="ARBA" id="ARBA00022692"/>
    </source>
</evidence>
<keyword evidence="4 10" id="KW-0812">Transmembrane</keyword>
<evidence type="ECO:0000256" key="6">
    <source>
        <dbReference type="ARBA" id="ARBA00023136"/>
    </source>
</evidence>
<dbReference type="SUPFAM" id="SSF58104">
    <property type="entry name" value="Methyl-accepting chemotaxis protein (MCP) signaling domain"/>
    <property type="match status" value="1"/>
</dbReference>
<evidence type="ECO:0000259" key="11">
    <source>
        <dbReference type="PROSITE" id="PS50111"/>
    </source>
</evidence>
<protein>
    <submittedName>
        <fullName evidence="13">Methyl-accepting chemotaxis protein</fullName>
    </submittedName>
</protein>
<evidence type="ECO:0000256" key="9">
    <source>
        <dbReference type="PROSITE-ProRule" id="PRU00284"/>
    </source>
</evidence>
<keyword evidence="6 10" id="KW-0472">Membrane</keyword>
<dbReference type="SMART" id="SM00283">
    <property type="entry name" value="MA"/>
    <property type="match status" value="1"/>
</dbReference>
<keyword evidence="5 10" id="KW-1133">Transmembrane helix</keyword>
<dbReference type="CDD" id="cd06225">
    <property type="entry name" value="HAMP"/>
    <property type="match status" value="1"/>
</dbReference>
<evidence type="ECO:0000256" key="3">
    <source>
        <dbReference type="ARBA" id="ARBA00022481"/>
    </source>
</evidence>
<dbReference type="GO" id="GO:0006935">
    <property type="term" value="P:chemotaxis"/>
    <property type="evidence" value="ECO:0007669"/>
    <property type="project" value="UniProtKB-ARBA"/>
</dbReference>
<evidence type="ECO:0000256" key="8">
    <source>
        <dbReference type="ARBA" id="ARBA00029447"/>
    </source>
</evidence>
<dbReference type="PROSITE" id="PS50885">
    <property type="entry name" value="HAMP"/>
    <property type="match status" value="1"/>
</dbReference>
<evidence type="ECO:0000256" key="7">
    <source>
        <dbReference type="ARBA" id="ARBA00023224"/>
    </source>
</evidence>
<proteinExistence type="inferred from homology"/>
<evidence type="ECO:0000256" key="2">
    <source>
        <dbReference type="ARBA" id="ARBA00022475"/>
    </source>
</evidence>